<sequence length="330" mass="37161">MFSKTQISDVTDHKYPKMIFAFKTFDVIKQIENVNGETLFDIIGVIVDPDKVITQSSSRLIEIKIADLQPTSFRGEIRASSYFNASRVYINHNMEEFTDFQERISGDDLFACQQAIVPVSSSAFSDEFAALEVKSIEDVQQLEEGSYWILGRIDTVECHYGAWYYMACKGCLKKVTKVENMFTCGHCRKPDQFSLPRHRFVVNVVNDSDNASLLLVQLENDFASSNNYPYTVNKICNIPHVVEKYIPPGFEGSNSDLAVTHTLPGSDTGENVVPDFVLPSSSSLPKDTPSTHIAERPTKRCLSLEFIGETVGIVEKEKSNKRLVIKQEKD</sequence>
<dbReference type="SUPFAM" id="SSF50249">
    <property type="entry name" value="Nucleic acid-binding proteins"/>
    <property type="match status" value="1"/>
</dbReference>
<dbReference type="Gene3D" id="2.40.50.140">
    <property type="entry name" value="Nucleic acid-binding proteins"/>
    <property type="match status" value="1"/>
</dbReference>
<evidence type="ECO:0000313" key="2">
    <source>
        <dbReference type="Proteomes" id="UP001567538"/>
    </source>
</evidence>
<dbReference type="InterPro" id="IPR012340">
    <property type="entry name" value="NA-bd_OB-fold"/>
</dbReference>
<gene>
    <name evidence="1" type="ORF">AAHA92_15660</name>
</gene>
<dbReference type="EMBL" id="JBEAFC010000006">
    <property type="protein sequence ID" value="KAL1555188.1"/>
    <property type="molecule type" value="Genomic_DNA"/>
</dbReference>
<name>A0ABD1HIS5_SALDI</name>
<proteinExistence type="predicted"/>
<dbReference type="Proteomes" id="UP001567538">
    <property type="component" value="Unassembled WGS sequence"/>
</dbReference>
<keyword evidence="2" id="KW-1185">Reference proteome</keyword>
<protein>
    <recommendedName>
        <fullName evidence="3">Replication factor A C-terminal domain-containing protein</fullName>
    </recommendedName>
</protein>
<reference evidence="1 2" key="1">
    <citation type="submission" date="2024-06" db="EMBL/GenBank/DDBJ databases">
        <title>A chromosome level genome sequence of Diviner's sage (Salvia divinorum).</title>
        <authorList>
            <person name="Ford S.A."/>
            <person name="Ro D.-K."/>
            <person name="Ness R.W."/>
            <person name="Phillips M.A."/>
        </authorList>
    </citation>
    <scope>NUCLEOTIDE SEQUENCE [LARGE SCALE GENOMIC DNA]</scope>
    <source>
        <strain evidence="1">SAF-2024a</strain>
        <tissue evidence="1">Leaf</tissue>
    </source>
</reference>
<dbReference type="AlphaFoldDB" id="A0ABD1HIS5"/>
<evidence type="ECO:0000313" key="1">
    <source>
        <dbReference type="EMBL" id="KAL1555188.1"/>
    </source>
</evidence>
<accession>A0ABD1HIS5</accession>
<organism evidence="1 2">
    <name type="scientific">Salvia divinorum</name>
    <name type="common">Maria pastora</name>
    <name type="synonym">Diviner's sage</name>
    <dbReference type="NCBI Taxonomy" id="28513"/>
    <lineage>
        <taxon>Eukaryota</taxon>
        <taxon>Viridiplantae</taxon>
        <taxon>Streptophyta</taxon>
        <taxon>Embryophyta</taxon>
        <taxon>Tracheophyta</taxon>
        <taxon>Spermatophyta</taxon>
        <taxon>Magnoliopsida</taxon>
        <taxon>eudicotyledons</taxon>
        <taxon>Gunneridae</taxon>
        <taxon>Pentapetalae</taxon>
        <taxon>asterids</taxon>
        <taxon>lamiids</taxon>
        <taxon>Lamiales</taxon>
        <taxon>Lamiaceae</taxon>
        <taxon>Nepetoideae</taxon>
        <taxon>Mentheae</taxon>
        <taxon>Salviinae</taxon>
        <taxon>Salvia</taxon>
        <taxon>Salvia subgen. Calosphace</taxon>
    </lineage>
</organism>
<comment type="caution">
    <text evidence="1">The sequence shown here is derived from an EMBL/GenBank/DDBJ whole genome shotgun (WGS) entry which is preliminary data.</text>
</comment>
<evidence type="ECO:0008006" key="3">
    <source>
        <dbReference type="Google" id="ProtNLM"/>
    </source>
</evidence>